<dbReference type="GO" id="GO:0043657">
    <property type="term" value="C:host cell"/>
    <property type="evidence" value="ECO:0007669"/>
    <property type="project" value="UniProtKB-SubCell"/>
</dbReference>
<dbReference type="AlphaFoldDB" id="A0AAD4Q6B0"/>
<protein>
    <recommendedName>
        <fullName evidence="4">Crinkler effector protein N-terminal domain-containing protein</fullName>
    </recommendedName>
</protein>
<comment type="subcellular location">
    <subcellularLocation>
        <location evidence="1">Host cell</location>
    </subcellularLocation>
    <subcellularLocation>
        <location evidence="2">Secreted</location>
    </subcellularLocation>
</comment>
<evidence type="ECO:0000256" key="2">
    <source>
        <dbReference type="ARBA" id="ARBA00004613"/>
    </source>
</evidence>
<proteinExistence type="predicted"/>
<reference evidence="5" key="1">
    <citation type="submission" date="2022-01" db="EMBL/GenBank/DDBJ databases">
        <title>Comparative genomics reveals a dynamic genome evolution in the ectomycorrhizal milk-cap (Lactarius) mushrooms.</title>
        <authorList>
            <consortium name="DOE Joint Genome Institute"/>
            <person name="Lebreton A."/>
            <person name="Tang N."/>
            <person name="Kuo A."/>
            <person name="LaButti K."/>
            <person name="Drula E."/>
            <person name="Barry K."/>
            <person name="Clum A."/>
            <person name="Lipzen A."/>
            <person name="Mousain D."/>
            <person name="Ng V."/>
            <person name="Wang R."/>
            <person name="Wang X."/>
            <person name="Dai Y."/>
            <person name="Henrissat B."/>
            <person name="Grigoriev I.V."/>
            <person name="Guerin-Laguette A."/>
            <person name="Yu F."/>
            <person name="Martin F.M."/>
        </authorList>
    </citation>
    <scope>NUCLEOTIDE SEQUENCE</scope>
    <source>
        <strain evidence="5">QP</strain>
    </source>
</reference>
<comment type="caution">
    <text evidence="5">The sequence shown here is derived from an EMBL/GenBank/DDBJ whole genome shotgun (WGS) entry which is preliminary data.</text>
</comment>
<dbReference type="Proteomes" id="UP001201163">
    <property type="component" value="Unassembled WGS sequence"/>
</dbReference>
<name>A0AAD4Q6B0_9AGAM</name>
<evidence type="ECO:0000313" key="5">
    <source>
        <dbReference type="EMBL" id="KAH8981797.1"/>
    </source>
</evidence>
<keyword evidence="3" id="KW-0964">Secreted</keyword>
<evidence type="ECO:0000256" key="1">
    <source>
        <dbReference type="ARBA" id="ARBA00004340"/>
    </source>
</evidence>
<dbReference type="Pfam" id="PF20147">
    <property type="entry name" value="Crinkler"/>
    <property type="match status" value="1"/>
</dbReference>
<feature type="non-terminal residue" evidence="5">
    <location>
        <position position="189"/>
    </location>
</feature>
<accession>A0AAD4Q6B0</accession>
<dbReference type="EMBL" id="JAKELL010000110">
    <property type="protein sequence ID" value="KAH8981797.1"/>
    <property type="molecule type" value="Genomic_DNA"/>
</dbReference>
<organism evidence="5 6">
    <name type="scientific">Lactarius akahatsu</name>
    <dbReference type="NCBI Taxonomy" id="416441"/>
    <lineage>
        <taxon>Eukaryota</taxon>
        <taxon>Fungi</taxon>
        <taxon>Dikarya</taxon>
        <taxon>Basidiomycota</taxon>
        <taxon>Agaricomycotina</taxon>
        <taxon>Agaricomycetes</taxon>
        <taxon>Russulales</taxon>
        <taxon>Russulaceae</taxon>
        <taxon>Lactarius</taxon>
    </lineage>
</organism>
<evidence type="ECO:0000256" key="3">
    <source>
        <dbReference type="ARBA" id="ARBA00022525"/>
    </source>
</evidence>
<feature type="domain" description="Crinkler effector protein N-terminal" evidence="4">
    <location>
        <begin position="17"/>
        <end position="77"/>
    </location>
</feature>
<sequence length="189" mass="21566">MEIWLLLIDHNFQVIGDTFPVDSTDNDSVYDLKKKAKEERPGAFSRNDTDPADLTVWRCIDPTTTFSDEDLDPQILKNQISEACSNKRVKELNVRARVAKLNISENEILVVKLPGQPVVTSDQVGSPIILQVDPEYEHCFLKAHSKGGFTEEDIQFNGIMDRDNDDRDAPEFVKKYKQMLARKRKVADN</sequence>
<keyword evidence="6" id="KW-1185">Reference proteome</keyword>
<gene>
    <name evidence="5" type="ORF">EDB92DRAFT_1896341</name>
</gene>
<evidence type="ECO:0000259" key="4">
    <source>
        <dbReference type="Pfam" id="PF20147"/>
    </source>
</evidence>
<dbReference type="InterPro" id="IPR045379">
    <property type="entry name" value="Crinkler_N"/>
</dbReference>
<dbReference type="GO" id="GO:0005576">
    <property type="term" value="C:extracellular region"/>
    <property type="evidence" value="ECO:0007669"/>
    <property type="project" value="UniProtKB-SubCell"/>
</dbReference>
<evidence type="ECO:0000313" key="6">
    <source>
        <dbReference type="Proteomes" id="UP001201163"/>
    </source>
</evidence>